<keyword evidence="9" id="KW-0460">Magnesium</keyword>
<dbReference type="PROSITE" id="PS51746">
    <property type="entry name" value="PPM_2"/>
    <property type="match status" value="1"/>
</dbReference>
<evidence type="ECO:0000256" key="14">
    <source>
        <dbReference type="ARBA" id="ARBA00075117"/>
    </source>
</evidence>
<evidence type="ECO:0000313" key="20">
    <source>
        <dbReference type="Proteomes" id="UP000002785"/>
    </source>
</evidence>
<dbReference type="InterPro" id="IPR000014">
    <property type="entry name" value="PAS"/>
</dbReference>
<evidence type="ECO:0000256" key="7">
    <source>
        <dbReference type="ARBA" id="ARBA00022801"/>
    </source>
</evidence>
<dbReference type="PANTHER" id="PTHR43156">
    <property type="entry name" value="STAGE II SPORULATION PROTEIN E-RELATED"/>
    <property type="match status" value="1"/>
</dbReference>
<dbReference type="InterPro" id="IPR036457">
    <property type="entry name" value="PPM-type-like_dom_sf"/>
</dbReference>
<dbReference type="GO" id="GO:0016301">
    <property type="term" value="F:kinase activity"/>
    <property type="evidence" value="ECO:0007669"/>
    <property type="project" value="UniProtKB-KW"/>
</dbReference>
<dbReference type="Pfam" id="PF00989">
    <property type="entry name" value="PAS"/>
    <property type="match status" value="1"/>
</dbReference>
<dbReference type="InterPro" id="IPR029016">
    <property type="entry name" value="GAF-like_dom_sf"/>
</dbReference>
<evidence type="ECO:0000256" key="3">
    <source>
        <dbReference type="ARBA" id="ARBA00022679"/>
    </source>
</evidence>
<dbReference type="Gene3D" id="3.30.450.20">
    <property type="entry name" value="PAS domain"/>
    <property type="match status" value="2"/>
</dbReference>
<evidence type="ECO:0000259" key="17">
    <source>
        <dbReference type="PROSITE" id="PS50112"/>
    </source>
</evidence>
<comment type="catalytic activity">
    <reaction evidence="12">
        <text>O-phospho-L-seryl-[protein] + H2O = L-seryl-[protein] + phosphate</text>
        <dbReference type="Rhea" id="RHEA:20629"/>
        <dbReference type="Rhea" id="RHEA-COMP:9863"/>
        <dbReference type="Rhea" id="RHEA-COMP:11604"/>
        <dbReference type="ChEBI" id="CHEBI:15377"/>
        <dbReference type="ChEBI" id="CHEBI:29999"/>
        <dbReference type="ChEBI" id="CHEBI:43474"/>
        <dbReference type="ChEBI" id="CHEBI:83421"/>
        <dbReference type="EC" id="3.1.3.16"/>
    </reaction>
</comment>
<dbReference type="InterPro" id="IPR035965">
    <property type="entry name" value="PAS-like_dom_sf"/>
</dbReference>
<evidence type="ECO:0000256" key="8">
    <source>
        <dbReference type="ARBA" id="ARBA00022840"/>
    </source>
</evidence>
<evidence type="ECO:0000256" key="4">
    <source>
        <dbReference type="ARBA" id="ARBA00022723"/>
    </source>
</evidence>
<dbReference type="InterPro" id="IPR001932">
    <property type="entry name" value="PPM-type_phosphatase-like_dom"/>
</dbReference>
<dbReference type="Gene3D" id="3.60.40.10">
    <property type="entry name" value="PPM-type phosphatase domain"/>
    <property type="match status" value="1"/>
</dbReference>
<evidence type="ECO:0000256" key="10">
    <source>
        <dbReference type="ARBA" id="ARBA00022912"/>
    </source>
</evidence>
<dbReference type="GO" id="GO:0004722">
    <property type="term" value="F:protein serine/threonine phosphatase activity"/>
    <property type="evidence" value="ECO:0007669"/>
    <property type="project" value="UniProtKB-EC"/>
</dbReference>
<name>B5HYY8_STRX2</name>
<evidence type="ECO:0000259" key="18">
    <source>
        <dbReference type="PROSITE" id="PS51746"/>
    </source>
</evidence>
<evidence type="ECO:0000313" key="19">
    <source>
        <dbReference type="EMBL" id="EDY58043.2"/>
    </source>
</evidence>
<evidence type="ECO:0000256" key="6">
    <source>
        <dbReference type="ARBA" id="ARBA00022777"/>
    </source>
</evidence>
<dbReference type="OrthoDB" id="118142at2"/>
<reference evidence="19" key="1">
    <citation type="submission" date="2009-10" db="EMBL/GenBank/DDBJ databases">
        <title>The genome sequence of Streptomyces sviceus strain ATCC 29083.</title>
        <authorList>
            <consortium name="The Broad Institute Genome Sequencing Platform"/>
            <consortium name="Broad Institute Microbial Sequencing Center"/>
            <person name="Fischbach M."/>
            <person name="Godfrey P."/>
            <person name="Ward D."/>
            <person name="Young S."/>
            <person name="Zeng Q."/>
            <person name="Koehrsen M."/>
            <person name="Alvarado L."/>
            <person name="Berlin A.M."/>
            <person name="Bochicchio J."/>
            <person name="Borenstein D."/>
            <person name="Chapman S.B."/>
            <person name="Chen Z."/>
            <person name="Engels R."/>
            <person name="Freedman E."/>
            <person name="Gellesch M."/>
            <person name="Goldberg J."/>
            <person name="Griggs A."/>
            <person name="Gujja S."/>
            <person name="Heilman E.R."/>
            <person name="Heiman D.I."/>
            <person name="Hepburn T.A."/>
            <person name="Howarth C."/>
            <person name="Jen D."/>
            <person name="Larson L."/>
            <person name="Lewis B."/>
            <person name="Mehta T."/>
            <person name="Park D."/>
            <person name="Pearson M."/>
            <person name="Richards J."/>
            <person name="Roberts A."/>
            <person name="Saif S."/>
            <person name="Shea T.D."/>
            <person name="Shenoy N."/>
            <person name="Sisk P."/>
            <person name="Stolte C."/>
            <person name="Sykes S.N."/>
            <person name="Thomson T."/>
            <person name="Walk T."/>
            <person name="White J."/>
            <person name="Yandava C."/>
            <person name="Straight P."/>
            <person name="Clardy J."/>
            <person name="Hung D."/>
            <person name="Kolter R."/>
            <person name="Mekalanos J."/>
            <person name="Walker S."/>
            <person name="Walsh C.T."/>
            <person name="Wieland-Brown L.C."/>
            <person name="Haas B."/>
            <person name="Nusbaum C."/>
            <person name="Birren B."/>
        </authorList>
    </citation>
    <scope>NUCLEOTIDE SEQUENCE [LARGE SCALE GENOMIC DNA]</scope>
    <source>
        <strain evidence="19">ATCC 29083</strain>
    </source>
</reference>
<feature type="domain" description="PAS" evidence="17">
    <location>
        <begin position="29"/>
        <end position="93"/>
    </location>
</feature>
<organism evidence="19 20">
    <name type="scientific">Streptomyces sviceus (strain ATCC 29083 / DSM 924 / JCM 4929 / NBRC 13980 / NCIMB 11184 / NRRL 5439 / UC 5370)</name>
    <dbReference type="NCBI Taxonomy" id="463191"/>
    <lineage>
        <taxon>Bacteria</taxon>
        <taxon>Bacillati</taxon>
        <taxon>Actinomycetota</taxon>
        <taxon>Actinomycetes</taxon>
        <taxon>Kitasatosporales</taxon>
        <taxon>Streptomycetaceae</taxon>
        <taxon>Streptomyces</taxon>
    </lineage>
</organism>
<dbReference type="SUPFAM" id="SSF55785">
    <property type="entry name" value="PYP-like sensor domain (PAS domain)"/>
    <property type="match status" value="2"/>
</dbReference>
<dbReference type="SMART" id="SM00331">
    <property type="entry name" value="PP2C_SIG"/>
    <property type="match status" value="1"/>
</dbReference>
<protein>
    <recommendedName>
        <fullName evidence="1">protein-serine/threonine phosphatase</fullName>
        <ecNumber evidence="1">3.1.3.16</ecNumber>
    </recommendedName>
    <alternativeName>
        <fullName evidence="15">Protein-serine/threonine phosphatase</fullName>
    </alternativeName>
    <alternativeName>
        <fullName evidence="14">Serine/threonine-protein kinase</fullName>
    </alternativeName>
</protein>
<accession>B5HYY8</accession>
<sequence>MDEADRSSVDQGPADARRPEDESPQPSGLMDLLGVAAVLLDAEGRVVLWSPQAEELYGYTAQEALGQYAAHLLVHTGQWDWVIKTFADVMESGKSWGGTFPIRCKDGGTRLVELRNMRLMDDHGDFYALGLGTDTPRLRQVERDLALSTRLVSQSPIGIAILDTDLTYVSVNPALERIHGIPQEEHLGRPYREVMSAPEFEEAETAMRQVLRTGEPLLDRSPIVGRTLADPEQHAWAISVYRLEDTWGHVLGVAELVVDVTDRYRSAREATETRRRLALIADGAARIGTTLEADQTARELADVVVPEFADVAAVDVLDSVLDEHRPATRDGPALFRALAVKAAYATDAATAADPPGRITAYEPDRLATRCVRTGRPVLVPHTGGNDLSHIARDEHAAVLLARAGVHSYLAVPLTARGITLGFLGLTRARDPRPFDEDDLAIAAELASRAAVCIDNARAHQHMRNAAETLQRSLLPTAPPDLPGLQVASRYRPAQAAYEIGGDWYDVLPLSGDRTALAVGDVMGSGIEAAAAMGRLRTATTAFAGLSLDPAQVLEQLDSITSGLEQYIATCVYAVYDPHRRECRIANAGHLPPALVRRGGHPQLLDVPTGAPLGVGGVPFETTTFAFGPGDRLVLYTDGLVETRRHSIDERLDTLLHLLDTPASPLEETCDRLLADLRHPGDHDDVALLIACARPLASHRADLHRRLPREAL</sequence>
<keyword evidence="3" id="KW-0808">Transferase</keyword>
<dbReference type="CDD" id="cd00130">
    <property type="entry name" value="PAS"/>
    <property type="match status" value="2"/>
</dbReference>
<dbReference type="SMART" id="SM00065">
    <property type="entry name" value="GAF"/>
    <property type="match status" value="1"/>
</dbReference>
<dbReference type="PANTHER" id="PTHR43156:SF2">
    <property type="entry name" value="STAGE II SPORULATION PROTEIN E"/>
    <property type="match status" value="1"/>
</dbReference>
<dbReference type="InterPro" id="IPR013767">
    <property type="entry name" value="PAS_fold"/>
</dbReference>
<dbReference type="InterPro" id="IPR052016">
    <property type="entry name" value="Bact_Sigma-Reg"/>
</dbReference>
<dbReference type="HOGENOM" id="CLU_000445_43_3_11"/>
<dbReference type="AlphaFoldDB" id="B5HYY8"/>
<dbReference type="SUPFAM" id="SSF81606">
    <property type="entry name" value="PP2C-like"/>
    <property type="match status" value="1"/>
</dbReference>
<feature type="domain" description="PPM-type phosphatase" evidence="18">
    <location>
        <begin position="487"/>
        <end position="692"/>
    </location>
</feature>
<evidence type="ECO:0000256" key="11">
    <source>
        <dbReference type="ARBA" id="ARBA00023211"/>
    </source>
</evidence>
<dbReference type="EC" id="3.1.3.16" evidence="1"/>
<dbReference type="EMBL" id="CM000951">
    <property type="protein sequence ID" value="EDY58043.2"/>
    <property type="molecule type" value="Genomic_DNA"/>
</dbReference>
<keyword evidence="11" id="KW-0464">Manganese</keyword>
<keyword evidence="8" id="KW-0067">ATP-binding</keyword>
<evidence type="ECO:0000256" key="5">
    <source>
        <dbReference type="ARBA" id="ARBA00022741"/>
    </source>
</evidence>
<evidence type="ECO:0000256" key="1">
    <source>
        <dbReference type="ARBA" id="ARBA00013081"/>
    </source>
</evidence>
<dbReference type="Pfam" id="PF01590">
    <property type="entry name" value="GAF"/>
    <property type="match status" value="1"/>
</dbReference>
<dbReference type="FunFam" id="3.30.450.20:FF:000120">
    <property type="entry name" value="PAS domain S-box protein"/>
    <property type="match status" value="1"/>
</dbReference>
<evidence type="ECO:0000256" key="13">
    <source>
        <dbReference type="ARBA" id="ARBA00056274"/>
    </source>
</evidence>
<evidence type="ECO:0000256" key="2">
    <source>
        <dbReference type="ARBA" id="ARBA00022553"/>
    </source>
</evidence>
<dbReference type="Gene3D" id="3.30.450.40">
    <property type="match status" value="1"/>
</dbReference>
<dbReference type="InterPro" id="IPR013656">
    <property type="entry name" value="PAS_4"/>
</dbReference>
<proteinExistence type="predicted"/>
<evidence type="ECO:0000256" key="15">
    <source>
        <dbReference type="ARBA" id="ARBA00081350"/>
    </source>
</evidence>
<comment type="function">
    <text evidence="13">Primarily acts as an independent SigF regulator that is sensitive to the osmosensory signal, mediating the cross talk of PknD with the SigF regulon. Possesses both phosphatase and kinase activities. The kinase domain functions as a classic anti-sigma factor-like kinase to phosphorylate the anti-anti-sigma factor domain at the canonical regulatory site, and the phosphatase domain antagonizes this activity.</text>
</comment>
<dbReference type="FunFam" id="3.30.450.40:FF:000035">
    <property type="entry name" value="PAS sensor protein"/>
    <property type="match status" value="1"/>
</dbReference>
<keyword evidence="2" id="KW-0597">Phosphoprotein</keyword>
<dbReference type="SUPFAM" id="SSF55781">
    <property type="entry name" value="GAF domain-like"/>
    <property type="match status" value="1"/>
</dbReference>
<keyword evidence="5" id="KW-0547">Nucleotide-binding</keyword>
<dbReference type="GO" id="GO:0005524">
    <property type="term" value="F:ATP binding"/>
    <property type="evidence" value="ECO:0007669"/>
    <property type="project" value="UniProtKB-KW"/>
</dbReference>
<evidence type="ECO:0000256" key="9">
    <source>
        <dbReference type="ARBA" id="ARBA00022842"/>
    </source>
</evidence>
<dbReference type="PROSITE" id="PS50112">
    <property type="entry name" value="PAS"/>
    <property type="match status" value="2"/>
</dbReference>
<dbReference type="NCBIfam" id="TIGR00229">
    <property type="entry name" value="sensory_box"/>
    <property type="match status" value="2"/>
</dbReference>
<dbReference type="FunFam" id="3.60.40.10:FF:000005">
    <property type="entry name" value="Serine/threonine protein phosphatase"/>
    <property type="match status" value="1"/>
</dbReference>
<feature type="domain" description="PAS" evidence="17">
    <location>
        <begin position="144"/>
        <end position="214"/>
    </location>
</feature>
<dbReference type="Pfam" id="PF07228">
    <property type="entry name" value="SpoIIE"/>
    <property type="match status" value="1"/>
</dbReference>
<gene>
    <name evidence="19" type="ORF">SSEG_04623</name>
</gene>
<dbReference type="GO" id="GO:0006355">
    <property type="term" value="P:regulation of DNA-templated transcription"/>
    <property type="evidence" value="ECO:0007669"/>
    <property type="project" value="InterPro"/>
</dbReference>
<dbReference type="RefSeq" id="WP_007379473.1">
    <property type="nucleotide sequence ID" value="NZ_CM000951.1"/>
</dbReference>
<keyword evidence="20" id="KW-1185">Reference proteome</keyword>
<dbReference type="eggNOG" id="COG2203">
    <property type="taxonomic scope" value="Bacteria"/>
</dbReference>
<keyword evidence="7" id="KW-0378">Hydrolase</keyword>
<evidence type="ECO:0000256" key="12">
    <source>
        <dbReference type="ARBA" id="ARBA00047761"/>
    </source>
</evidence>
<evidence type="ECO:0000256" key="16">
    <source>
        <dbReference type="SAM" id="MobiDB-lite"/>
    </source>
</evidence>
<dbReference type="SMART" id="SM00091">
    <property type="entry name" value="PAS"/>
    <property type="match status" value="2"/>
</dbReference>
<dbReference type="Pfam" id="PF08448">
    <property type="entry name" value="PAS_4"/>
    <property type="match status" value="1"/>
</dbReference>
<keyword evidence="10" id="KW-0904">Protein phosphatase</keyword>
<keyword evidence="4" id="KW-0479">Metal-binding</keyword>
<dbReference type="eggNOG" id="COG2208">
    <property type="taxonomic scope" value="Bacteria"/>
</dbReference>
<dbReference type="GO" id="GO:0046872">
    <property type="term" value="F:metal ion binding"/>
    <property type="evidence" value="ECO:0007669"/>
    <property type="project" value="UniProtKB-KW"/>
</dbReference>
<dbReference type="InterPro" id="IPR003018">
    <property type="entry name" value="GAF"/>
</dbReference>
<dbReference type="Proteomes" id="UP000002785">
    <property type="component" value="Chromosome"/>
</dbReference>
<keyword evidence="6" id="KW-0418">Kinase</keyword>
<feature type="region of interest" description="Disordered" evidence="16">
    <location>
        <begin position="1"/>
        <end position="27"/>
    </location>
</feature>